<name>A0A9D4H900_DREPO</name>
<evidence type="ECO:0000313" key="1">
    <source>
        <dbReference type="EMBL" id="KAH3827462.1"/>
    </source>
</evidence>
<sequence>MAGTNSGILISEEQDWLNLGCPANQNIQRIIECVLSPSALHKTCKDADGSDQPAAEYKQSVRKRFVPSDGCLMEASRLLLTAKLTP</sequence>
<dbReference type="EMBL" id="JAIWYP010000005">
    <property type="protein sequence ID" value="KAH3827462.1"/>
    <property type="molecule type" value="Genomic_DNA"/>
</dbReference>
<dbReference type="AlphaFoldDB" id="A0A9D4H900"/>
<organism evidence="1 2">
    <name type="scientific">Dreissena polymorpha</name>
    <name type="common">Zebra mussel</name>
    <name type="synonym">Mytilus polymorpha</name>
    <dbReference type="NCBI Taxonomy" id="45954"/>
    <lineage>
        <taxon>Eukaryota</taxon>
        <taxon>Metazoa</taxon>
        <taxon>Spiralia</taxon>
        <taxon>Lophotrochozoa</taxon>
        <taxon>Mollusca</taxon>
        <taxon>Bivalvia</taxon>
        <taxon>Autobranchia</taxon>
        <taxon>Heteroconchia</taxon>
        <taxon>Euheterodonta</taxon>
        <taxon>Imparidentia</taxon>
        <taxon>Neoheterodontei</taxon>
        <taxon>Myida</taxon>
        <taxon>Dreissenoidea</taxon>
        <taxon>Dreissenidae</taxon>
        <taxon>Dreissena</taxon>
    </lineage>
</organism>
<proteinExistence type="predicted"/>
<reference evidence="1" key="2">
    <citation type="submission" date="2020-11" db="EMBL/GenBank/DDBJ databases">
        <authorList>
            <person name="McCartney M.A."/>
            <person name="Auch B."/>
            <person name="Kono T."/>
            <person name="Mallez S."/>
            <person name="Becker A."/>
            <person name="Gohl D.M."/>
            <person name="Silverstein K.A.T."/>
            <person name="Koren S."/>
            <person name="Bechman K.B."/>
            <person name="Herman A."/>
            <person name="Abrahante J.E."/>
            <person name="Garbe J."/>
        </authorList>
    </citation>
    <scope>NUCLEOTIDE SEQUENCE</scope>
    <source>
        <strain evidence="1">Duluth1</strain>
        <tissue evidence="1">Whole animal</tissue>
    </source>
</reference>
<comment type="caution">
    <text evidence="1">The sequence shown here is derived from an EMBL/GenBank/DDBJ whole genome shotgun (WGS) entry which is preliminary data.</text>
</comment>
<evidence type="ECO:0000313" key="2">
    <source>
        <dbReference type="Proteomes" id="UP000828390"/>
    </source>
</evidence>
<gene>
    <name evidence="1" type="ORF">DPMN_129399</name>
</gene>
<protein>
    <submittedName>
        <fullName evidence="1">Uncharacterized protein</fullName>
    </submittedName>
</protein>
<accession>A0A9D4H900</accession>
<reference evidence="1" key="1">
    <citation type="journal article" date="2019" name="bioRxiv">
        <title>The Genome of the Zebra Mussel, Dreissena polymorpha: A Resource for Invasive Species Research.</title>
        <authorList>
            <person name="McCartney M.A."/>
            <person name="Auch B."/>
            <person name="Kono T."/>
            <person name="Mallez S."/>
            <person name="Zhang Y."/>
            <person name="Obille A."/>
            <person name="Becker A."/>
            <person name="Abrahante J.E."/>
            <person name="Garbe J."/>
            <person name="Badalamenti J.P."/>
            <person name="Herman A."/>
            <person name="Mangelson H."/>
            <person name="Liachko I."/>
            <person name="Sullivan S."/>
            <person name="Sone E.D."/>
            <person name="Koren S."/>
            <person name="Silverstein K.A.T."/>
            <person name="Beckman K.B."/>
            <person name="Gohl D.M."/>
        </authorList>
    </citation>
    <scope>NUCLEOTIDE SEQUENCE</scope>
    <source>
        <strain evidence="1">Duluth1</strain>
        <tissue evidence="1">Whole animal</tissue>
    </source>
</reference>
<dbReference type="Proteomes" id="UP000828390">
    <property type="component" value="Unassembled WGS sequence"/>
</dbReference>
<keyword evidence="2" id="KW-1185">Reference proteome</keyword>